<keyword evidence="1" id="KW-0175">Coiled coil</keyword>
<feature type="coiled-coil region" evidence="1">
    <location>
        <begin position="2885"/>
        <end position="3003"/>
    </location>
</feature>
<feature type="compositionally biased region" description="Polar residues" evidence="2">
    <location>
        <begin position="1810"/>
        <end position="1832"/>
    </location>
</feature>
<evidence type="ECO:0000259" key="4">
    <source>
        <dbReference type="SMART" id="SM00340"/>
    </source>
</evidence>
<dbReference type="RefSeq" id="XP_023070271.2">
    <property type="nucleotide sequence ID" value="XM_023214503.2"/>
</dbReference>
<feature type="compositionally biased region" description="Polar residues" evidence="2">
    <location>
        <begin position="3141"/>
        <end position="3150"/>
    </location>
</feature>
<feature type="coiled-coil region" evidence="1">
    <location>
        <begin position="414"/>
        <end position="522"/>
    </location>
</feature>
<feature type="region of interest" description="Disordered" evidence="2">
    <location>
        <begin position="118"/>
        <end position="144"/>
    </location>
</feature>
<feature type="coiled-coil region" evidence="1">
    <location>
        <begin position="567"/>
        <end position="594"/>
    </location>
</feature>
<dbReference type="GO" id="GO:0005793">
    <property type="term" value="C:endoplasmic reticulum-Golgi intermediate compartment"/>
    <property type="evidence" value="ECO:0007669"/>
    <property type="project" value="TreeGrafter"/>
</dbReference>
<feature type="compositionally biased region" description="Basic and acidic residues" evidence="2">
    <location>
        <begin position="3127"/>
        <end position="3140"/>
    </location>
</feature>
<dbReference type="PANTHER" id="PTHR18887:SF2">
    <property type="entry name" value="GOLGIN SUBFAMILY B MEMBER 1"/>
    <property type="match status" value="1"/>
</dbReference>
<feature type="coiled-coil region" evidence="1">
    <location>
        <begin position="687"/>
        <end position="739"/>
    </location>
</feature>
<dbReference type="Proteomes" id="UP000694416">
    <property type="component" value="Unplaced"/>
</dbReference>
<feature type="compositionally biased region" description="Basic and acidic residues" evidence="2">
    <location>
        <begin position="643"/>
        <end position="658"/>
    </location>
</feature>
<reference evidence="5" key="2">
    <citation type="submission" date="2025-09" db="UniProtKB">
        <authorList>
            <consortium name="Ensembl"/>
        </authorList>
    </citation>
    <scope>IDENTIFICATION</scope>
</reference>
<dbReference type="Gene3D" id="1.10.287.1490">
    <property type="match status" value="1"/>
</dbReference>
<dbReference type="GO" id="GO:0016020">
    <property type="term" value="C:membrane"/>
    <property type="evidence" value="ECO:0007669"/>
    <property type="project" value="TreeGrafter"/>
</dbReference>
<feature type="region of interest" description="Disordered" evidence="2">
    <location>
        <begin position="1799"/>
        <end position="1838"/>
    </location>
</feature>
<evidence type="ECO:0000313" key="6">
    <source>
        <dbReference type="Proteomes" id="UP000694416"/>
    </source>
</evidence>
<feature type="domain" description="Leucine zipper homeobox-associated" evidence="4">
    <location>
        <begin position="2276"/>
        <end position="2318"/>
    </location>
</feature>
<feature type="region of interest" description="Disordered" evidence="2">
    <location>
        <begin position="3007"/>
        <end position="3030"/>
    </location>
</feature>
<feature type="coiled-coil region" evidence="1">
    <location>
        <begin position="3043"/>
        <end position="3077"/>
    </location>
</feature>
<gene>
    <name evidence="5" type="primary">GOLGB1</name>
</gene>
<reference evidence="5" key="1">
    <citation type="submission" date="2025-08" db="UniProtKB">
        <authorList>
            <consortium name="Ensembl"/>
        </authorList>
    </citation>
    <scope>IDENTIFICATION</scope>
</reference>
<keyword evidence="3" id="KW-0472">Membrane</keyword>
<dbReference type="GO" id="GO:0005801">
    <property type="term" value="C:cis-Golgi network"/>
    <property type="evidence" value="ECO:0007669"/>
    <property type="project" value="TreeGrafter"/>
</dbReference>
<dbReference type="SMART" id="SM00340">
    <property type="entry name" value="HALZ"/>
    <property type="match status" value="4"/>
</dbReference>
<dbReference type="GeneID" id="111544097"/>
<dbReference type="GO" id="GO:0006355">
    <property type="term" value="P:regulation of DNA-templated transcription"/>
    <property type="evidence" value="ECO:0007669"/>
    <property type="project" value="InterPro"/>
</dbReference>
<feature type="coiled-coil region" evidence="1">
    <location>
        <begin position="255"/>
        <end position="384"/>
    </location>
</feature>
<keyword evidence="6" id="KW-1185">Reference proteome</keyword>
<evidence type="ECO:0000313" key="5">
    <source>
        <dbReference type="Ensembl" id="ENSPTEP00000017354.1"/>
    </source>
</evidence>
<protein>
    <submittedName>
        <fullName evidence="5">Golgin B1</fullName>
    </submittedName>
</protein>
<dbReference type="InterPro" id="IPR003106">
    <property type="entry name" value="Leu_zip_homeo"/>
</dbReference>
<feature type="coiled-coil region" evidence="1">
    <location>
        <begin position="1167"/>
        <end position="1247"/>
    </location>
</feature>
<keyword evidence="3" id="KW-1133">Transmembrane helix</keyword>
<feature type="coiled-coil region" evidence="1">
    <location>
        <begin position="1448"/>
        <end position="1777"/>
    </location>
</feature>
<accession>A0A8C9LNT8</accession>
<dbReference type="InterPro" id="IPR026202">
    <property type="entry name" value="GOLGB1"/>
</dbReference>
<feature type="region of interest" description="Disordered" evidence="2">
    <location>
        <begin position="3116"/>
        <end position="3150"/>
    </location>
</feature>
<organism evidence="5 6">
    <name type="scientific">Piliocolobus tephrosceles</name>
    <name type="common">Ugandan red Colobus</name>
    <dbReference type="NCBI Taxonomy" id="591936"/>
    <lineage>
        <taxon>Eukaryota</taxon>
        <taxon>Metazoa</taxon>
        <taxon>Chordata</taxon>
        <taxon>Craniata</taxon>
        <taxon>Vertebrata</taxon>
        <taxon>Euteleostomi</taxon>
        <taxon>Mammalia</taxon>
        <taxon>Eutheria</taxon>
        <taxon>Euarchontoglires</taxon>
        <taxon>Primates</taxon>
        <taxon>Haplorrhini</taxon>
        <taxon>Catarrhini</taxon>
        <taxon>Cercopithecidae</taxon>
        <taxon>Colobinae</taxon>
        <taxon>Piliocolobus</taxon>
    </lineage>
</organism>
<feature type="domain" description="Leucine zipper homeobox-associated" evidence="4">
    <location>
        <begin position="1576"/>
        <end position="1614"/>
    </location>
</feature>
<dbReference type="Ensembl" id="ENSPTET00000025598.1">
    <property type="protein sequence ID" value="ENSPTEP00000017354.1"/>
    <property type="gene ID" value="ENSPTEG00000018857.1"/>
</dbReference>
<feature type="domain" description="Leucine zipper homeobox-associated" evidence="4">
    <location>
        <begin position="1737"/>
        <end position="1780"/>
    </location>
</feature>
<feature type="region of interest" description="Disordered" evidence="2">
    <location>
        <begin position="2114"/>
        <end position="2133"/>
    </location>
</feature>
<evidence type="ECO:0000256" key="2">
    <source>
        <dbReference type="SAM" id="MobiDB-lite"/>
    </source>
</evidence>
<feature type="coiled-coil region" evidence="1">
    <location>
        <begin position="1071"/>
        <end position="1122"/>
    </location>
</feature>
<feature type="region of interest" description="Disordered" evidence="2">
    <location>
        <begin position="1030"/>
        <end position="1049"/>
    </location>
</feature>
<feature type="coiled-coil region" evidence="1">
    <location>
        <begin position="813"/>
        <end position="910"/>
    </location>
</feature>
<dbReference type="CTD" id="2804"/>
<feature type="region of interest" description="Disordered" evidence="2">
    <location>
        <begin position="634"/>
        <end position="658"/>
    </location>
</feature>
<proteinExistence type="predicted"/>
<dbReference type="FunFam" id="1.10.287.1490:FF:000007">
    <property type="entry name" value="Golgin B1"/>
    <property type="match status" value="1"/>
</dbReference>
<dbReference type="PANTHER" id="PTHR18887">
    <property type="entry name" value="GOLGI-ASSOCIATED PROTEIN GCP360-RELATED"/>
    <property type="match status" value="1"/>
</dbReference>
<name>A0A8C9LNT8_9PRIM</name>
<feature type="coiled-coil region" evidence="1">
    <location>
        <begin position="2812"/>
        <end position="2853"/>
    </location>
</feature>
<keyword evidence="3" id="KW-0812">Transmembrane</keyword>
<feature type="region of interest" description="Disordered" evidence="2">
    <location>
        <begin position="2586"/>
        <end position="2605"/>
    </location>
</feature>
<feature type="domain" description="Leucine zipper homeobox-associated" evidence="4">
    <location>
        <begin position="2585"/>
        <end position="2627"/>
    </location>
</feature>
<dbReference type="GO" id="GO:0043565">
    <property type="term" value="F:sequence-specific DNA binding"/>
    <property type="evidence" value="ECO:0007669"/>
    <property type="project" value="InterPro"/>
</dbReference>
<sequence>MLSRLSGLANVVLHELSGDDDTNQNMRAPLDPELHQESDMEFNNTTQEDVQERLAYAEQLVVELKDIIRQKDVQLQQKDEALQEERKAADNKIKKLKLHAKAKLTSLNKHIEEMKAQGGTVLPTEPQSEEQLSKHDKSSTEEEMEVDKIKHKLQEKEELISTLQAQLTQAQAEQAAQFNKSSTEMEEFVMMKQQLQEKEELISTLQAQLSQTQAEQAAQLSSMQQVVREKDARFETQVRLHEDELLQLVTQADVETEMQQKLRVLQRKLEEHEESLVGRAQVVDLLQQELTAAEQRNQILSQQLQQIEAEHNTLRNTVETEREESKILLEKMELEVAERKLSFHNLQEEMRHLLEQLEQAGQARAELESRYSALEQKHKAEMEEKTSHILSLQKTGQELQSACDALKDQNSKLLQGKDEQAVQSAQTIEQLEDQLQQKSKEISQFLNRPPLQQHEIASQTCFPDVYNEGTQAVTEENIASLQKRVVELENEKGALLLSSIELEELKAENEKLSSQITFLEAQNRTGEADREVSEISIVDNANKRSSSTEESGQDVLENTFSQKHKELSVLLLEMKEAQEEIAFLKLQLQGKRAEEGDHEVLDQKEMKQMEGEGIAPIKMKVFLEDTGQNFPLMPNEESSLPAVEKEQGSNEHQNRTSEEISLNDAGVELKSTKQDCDKSLSAVPDIGQCHQDELERLKSQILELELNFHKAQEIYEKNLDEKAKEISNLNQLIEEFKKNANNNSSAFTALSEERDQLLAQVKELSVVTELRAQVKQLEMNLAEAERQRRLDYESQTAHHNLLTEQIHSLSIEAKSKDVKIEVLQNELDDVQLQFSEQSTLIRSLQSQLQNKESEVLEGAERVRHISGKVEELSQALSQKELEIAKMDQLLLEKKRDVETLQQTIEEKDQQVTEISFSMTEKMVQLNEEKFSLGVEIKTLKEQLNLLSRAEEAKKEQIEEDNEVATGLKQNYDEMSPAGLISKEELQHEFDLLKKENEQRKRKLQAALINRKELLQRVSRLEEELANLKDESKKEIPLSESERGEVEEDKENKEYSEKCVTSKCQEIEISLKQTISEKEVELEHIRKDLEEKMAAEEQLQALVKQMNQTLQDKTNRIDLLQAELSENQVIIQKLTTSNTDASDGDSIALVKETVVISPPGTDSGEHWKPELEEKILALEKEKEQLQKKLQEALTSRKAILKKAQEKERHLREELKQLKDDCNRLQEQFDEQSKENENIGDQLRQLQIQVRESIDGKLPSPDQQEWCSPTPGLEEPLFKATEQHHTQPVLESNLCPDWPSHSEDASAVQGGTSVAQIKAQLKEIETEKEELELKISSTTSELTKKSEEVFQLQDQINKQGLEIESLKTASHEAEVRAESLQQKLESSQLQIAGLEHLRELQPELDELQKLISKKEEDVSYLSGQLREKEAALTKIQTEIIEREDLIKALHTQLEMQAKEHDERIKQLQVELCEMKQKPEEIEEESRAKQQIQRKLQAALISRKEALKENKSLQEELSLARGTIEHLTKSLADVESHVSAQNKEKDIVLGRLALLQEERDKLITEMDRSLLENQSLSGSCESLKLALEGLTEDKEKLVKEIESLKSSKIAESSEWQEKHKELQKEYEILLQSYENVSNEAERIQHVVEAVRQEKQELYGKLRSTEANKKETEKQLQEAEKEMEEMKEKMRKFAKSKQQKILELEEENDRLRAEVHPAGGTAKECMETLLSSNASMKEELERVKMEYETLSKKFQSLMSEKDSLSEEVQDLKHQLESNVSKQANLEATEKHDNQMNVMEEATQSIPGETEDQDSLSMSTRPACSESVPSENSTNPAVSEDVSSHDEINNYLQQIDQLKERIDGLEEEKQKNKEFSQTLENERNALLSQISTKDGELKLLQEEVSKMNLLNQQIQEELSRVTKLKETAEEEKDDLEERLMNQLAELNGSIGNYCQDVTDAQIKNELLESEMKNLKKCVSELEEEKQQLVKEKTKVESEIRKEYLEKIQGAQKEPGNKSHAKELQELLKEKQQEVKQLQKDCIRYQEKISALERTVKALEFVQTESQKDLEITKENLAQAVEHRKKAQAELASFKVLLDDTQSEAARVLADNLKLKKELQSNKESVKSQMKQKDEDLERRLEQAEEKHLKEKKNMQEKLDALRREKVHLEETVGEIQVTLNKKDKEIQQVQENLDSTVAQLAAFTKSMSSLQDDRDRVIDEAKKWERKFSDAIQTKEEEIRLKEENCSVLKDQLRQMSIHMEELKINISRLEHDKQIWESKAQTEIQLQQKVCDTLQGENKELLSQLEETRHLYHNSQNELAKLESELKILKDQLTDLSNSLEKCKEQKENLEGIIRQQEADIQNSKFSYEQLETDLQASRELTSRLHEEINMKEQKMISLLSGKEEAIQVAIAELRQQHDKEIKELENLLSQEEEENIVLEEENKKAVDKTNQLMETLNTIKKENIQQKAQLDSFVKSMSSLQNDRDRIVGDYQQLEERHLSVILEKDQLIQEAAAENNKLKEEIRGLRSHMDDLNSENAKLDAELIQYREDLNQVISIKDSQQKQLLEAQLQQNKELKNKYAKLEEKLKQSEEANEDLQRSSNALQEEKQDLSKEIESLKVSVSQLTRQVTALQEEGTLGIYHAQLKVKEEELQRLSALLSSSQKRITELEEELVCVQKEAAKKVGEIEDKLKKELKHLHHDAGIMRNETETAEERVAELARDLVEMEQKLLMVTKENKDLTAQIQSFGRSMNSLQNSRDHANEELDELKRKYDASLKELAQLKEQQGLLNRERHALLSETTFSMDLPEENSLSHLEKLNQQLLSKDEQLLHLSSQLEDSYNQVQSFSKAMASLQNERDHLWNELEKFRKSEEGKQRSAAQPVTSLAEVQSLKKAMSSLQNDRDRLLKELKNLQQQYLQINQEITELRPLKAQLQEYQDKTKTFQIMQEELRQENLSWQHELHQLRMEKSSWEIHERRMKEQYLMAISDKDQQLSHLQNLIRELRSSSSQAQPLKVQYQRQASPETSASPDGSQNLIYETELLRTQLNDSLKEIHQKELRIQQLNSKFSQLLEEKNTLSIQLCDTSQSLRENQQHYGDLLNHCAVLEKQVQELQAGPLNIDVAPGAPQEKNGVHRKSDPEELREPQQSFSEAQQQLCNTRQEVNELRKLLEEERDQRVAAENAVSLAEEQIRRLEHSEWDSSRTPIIGSCGTQEQALLIDLTSNSCRRTRSGVGWKRVLRSLCHSRTRVPLLAAIYFLMIHVLLILCFTGHL</sequence>
<feature type="coiled-coil region" evidence="1">
    <location>
        <begin position="1312"/>
        <end position="1415"/>
    </location>
</feature>
<evidence type="ECO:0000256" key="3">
    <source>
        <dbReference type="SAM" id="Phobius"/>
    </source>
</evidence>
<feature type="compositionally biased region" description="Basic and acidic residues" evidence="2">
    <location>
        <begin position="131"/>
        <end position="144"/>
    </location>
</feature>
<evidence type="ECO:0000256" key="1">
    <source>
        <dbReference type="SAM" id="Coils"/>
    </source>
</evidence>
<feature type="transmembrane region" description="Helical" evidence="3">
    <location>
        <begin position="3245"/>
        <end position="3264"/>
    </location>
</feature>